<organism evidence="1 2">
    <name type="scientific">Canavalia gladiata</name>
    <name type="common">Sword bean</name>
    <name type="synonym">Dolichos gladiatus</name>
    <dbReference type="NCBI Taxonomy" id="3824"/>
    <lineage>
        <taxon>Eukaryota</taxon>
        <taxon>Viridiplantae</taxon>
        <taxon>Streptophyta</taxon>
        <taxon>Embryophyta</taxon>
        <taxon>Tracheophyta</taxon>
        <taxon>Spermatophyta</taxon>
        <taxon>Magnoliopsida</taxon>
        <taxon>eudicotyledons</taxon>
        <taxon>Gunneridae</taxon>
        <taxon>Pentapetalae</taxon>
        <taxon>rosids</taxon>
        <taxon>fabids</taxon>
        <taxon>Fabales</taxon>
        <taxon>Fabaceae</taxon>
        <taxon>Papilionoideae</taxon>
        <taxon>50 kb inversion clade</taxon>
        <taxon>NPAAA clade</taxon>
        <taxon>indigoferoid/millettioid clade</taxon>
        <taxon>Phaseoleae</taxon>
        <taxon>Canavalia</taxon>
    </lineage>
</organism>
<sequence>MEREFDLRNFALGVGEFRCGSISRVLVSGRWDLALHCVFYSLLNLVFLGRKGNPVFVQNCKCFSGLLCH</sequence>
<keyword evidence="2" id="KW-1185">Reference proteome</keyword>
<reference evidence="1 2" key="1">
    <citation type="submission" date="2024-01" db="EMBL/GenBank/DDBJ databases">
        <title>The genomes of 5 underutilized Papilionoideae crops provide insights into root nodulation and disease resistanc.</title>
        <authorList>
            <person name="Jiang F."/>
        </authorList>
    </citation>
    <scope>NUCLEOTIDE SEQUENCE [LARGE SCALE GENOMIC DNA]</scope>
    <source>
        <strain evidence="1">LVBAO_FW01</strain>
        <tissue evidence="1">Leaves</tissue>
    </source>
</reference>
<comment type="caution">
    <text evidence="1">The sequence shown here is derived from an EMBL/GenBank/DDBJ whole genome shotgun (WGS) entry which is preliminary data.</text>
</comment>
<proteinExistence type="predicted"/>
<gene>
    <name evidence="1" type="ORF">VNO77_10900</name>
</gene>
<dbReference type="AlphaFoldDB" id="A0AAN9MBL1"/>
<evidence type="ECO:0000313" key="1">
    <source>
        <dbReference type="EMBL" id="KAK7351432.1"/>
    </source>
</evidence>
<dbReference type="EMBL" id="JAYMYQ010000002">
    <property type="protein sequence ID" value="KAK7351432.1"/>
    <property type="molecule type" value="Genomic_DNA"/>
</dbReference>
<evidence type="ECO:0000313" key="2">
    <source>
        <dbReference type="Proteomes" id="UP001367508"/>
    </source>
</evidence>
<accession>A0AAN9MBL1</accession>
<protein>
    <submittedName>
        <fullName evidence="1">Uncharacterized protein</fullName>
    </submittedName>
</protein>
<dbReference type="Proteomes" id="UP001367508">
    <property type="component" value="Unassembled WGS sequence"/>
</dbReference>
<name>A0AAN9MBL1_CANGL</name>